<name>A0AAD6X6N4_9AGAR</name>
<sequence length="553" mass="58670">MAASLRAVHHPASTIRCVDRPNAHAGSVPSVSRRPGRVSFECRWDKVEEGYRMRNGERAGDLQVFKRKMGPSKIVLRLPRCDPTSHAHKTETQARQRGRALCDLRLPARAAPGSCTRCVVQVGAAFRGGVRRAAAAAAEDGKGMATAEMQAEEEEEDVDSAWVQPTPAAIALAAAASPPSVPAPHLPLSLANPPASSPFSLQPHIHPHPPPYPTAHAYAPAHAHAQPPAFFPFAPPPGFGHTFPPGPAFAPAHTHTPAPSPPPRMHARTHTRSPPPRMHTRSSPSRPRRASGFHPNGSSRVPPAPRSPPRTRTPPRPRSRTPTLGKATAYPTTHAHAQPPASLPFAPPPGFGHAFPPPAPRSPPRTRTPRALVRARQGWPWVRMQLPPGVGLAARSPPAPAPGFRGEQQRRKVPRPHFAAALAPCQREYLAPPPALARARHAAQNAGHAHTKSKQLRTTAAAFVPGHTPTPSFAVPRSSYPDQQQYFAGGGYKNGGGYESPRESSYEYEGGGGGYPGAGAGAGGGGRGGGATYYYPYYGALTPGPGDGVVYYQ</sequence>
<feature type="region of interest" description="Disordered" evidence="1">
    <location>
        <begin position="229"/>
        <end position="368"/>
    </location>
</feature>
<accession>A0AAD6X6N4</accession>
<feature type="compositionally biased region" description="Pro residues" evidence="1">
    <location>
        <begin position="229"/>
        <end position="248"/>
    </location>
</feature>
<feature type="region of interest" description="Disordered" evidence="1">
    <location>
        <begin position="486"/>
        <end position="522"/>
    </location>
</feature>
<feature type="compositionally biased region" description="Gly residues" evidence="1">
    <location>
        <begin position="509"/>
        <end position="522"/>
    </location>
</feature>
<gene>
    <name evidence="2" type="ORF">C8F04DRAFT_1324478</name>
</gene>
<keyword evidence="3" id="KW-1185">Reference proteome</keyword>
<feature type="compositionally biased region" description="Pro residues" evidence="1">
    <location>
        <begin position="341"/>
        <end position="363"/>
    </location>
</feature>
<reference evidence="2" key="1">
    <citation type="submission" date="2023-03" db="EMBL/GenBank/DDBJ databases">
        <title>Massive genome expansion in bonnet fungi (Mycena s.s.) driven by repeated elements and novel gene families across ecological guilds.</title>
        <authorList>
            <consortium name="Lawrence Berkeley National Laboratory"/>
            <person name="Harder C.B."/>
            <person name="Miyauchi S."/>
            <person name="Viragh M."/>
            <person name="Kuo A."/>
            <person name="Thoen E."/>
            <person name="Andreopoulos B."/>
            <person name="Lu D."/>
            <person name="Skrede I."/>
            <person name="Drula E."/>
            <person name="Henrissat B."/>
            <person name="Morin E."/>
            <person name="Kohler A."/>
            <person name="Barry K."/>
            <person name="LaButti K."/>
            <person name="Morin E."/>
            <person name="Salamov A."/>
            <person name="Lipzen A."/>
            <person name="Mereny Z."/>
            <person name="Hegedus B."/>
            <person name="Baldrian P."/>
            <person name="Stursova M."/>
            <person name="Weitz H."/>
            <person name="Taylor A."/>
            <person name="Grigoriev I.V."/>
            <person name="Nagy L.G."/>
            <person name="Martin F."/>
            <person name="Kauserud H."/>
        </authorList>
    </citation>
    <scope>NUCLEOTIDE SEQUENCE</scope>
    <source>
        <strain evidence="2">CBHHK200</strain>
    </source>
</reference>
<feature type="compositionally biased region" description="Pro residues" evidence="1">
    <location>
        <begin position="302"/>
        <end position="312"/>
    </location>
</feature>
<feature type="compositionally biased region" description="Low complexity" evidence="1">
    <location>
        <begin position="194"/>
        <end position="204"/>
    </location>
</feature>
<evidence type="ECO:0000313" key="3">
    <source>
        <dbReference type="Proteomes" id="UP001218188"/>
    </source>
</evidence>
<evidence type="ECO:0000313" key="2">
    <source>
        <dbReference type="EMBL" id="KAJ7038602.1"/>
    </source>
</evidence>
<proteinExistence type="predicted"/>
<dbReference type="Proteomes" id="UP001218188">
    <property type="component" value="Unassembled WGS sequence"/>
</dbReference>
<feature type="compositionally biased region" description="Gly residues" evidence="1">
    <location>
        <begin position="488"/>
        <end position="498"/>
    </location>
</feature>
<organism evidence="2 3">
    <name type="scientific">Mycena alexandri</name>
    <dbReference type="NCBI Taxonomy" id="1745969"/>
    <lineage>
        <taxon>Eukaryota</taxon>
        <taxon>Fungi</taxon>
        <taxon>Dikarya</taxon>
        <taxon>Basidiomycota</taxon>
        <taxon>Agaricomycotina</taxon>
        <taxon>Agaricomycetes</taxon>
        <taxon>Agaricomycetidae</taxon>
        <taxon>Agaricales</taxon>
        <taxon>Marasmiineae</taxon>
        <taxon>Mycenaceae</taxon>
        <taxon>Mycena</taxon>
    </lineage>
</organism>
<comment type="caution">
    <text evidence="2">The sequence shown here is derived from an EMBL/GenBank/DDBJ whole genome shotgun (WGS) entry which is preliminary data.</text>
</comment>
<evidence type="ECO:0000256" key="1">
    <source>
        <dbReference type="SAM" id="MobiDB-lite"/>
    </source>
</evidence>
<feature type="region of interest" description="Disordered" evidence="1">
    <location>
        <begin position="194"/>
        <end position="217"/>
    </location>
</feature>
<protein>
    <submittedName>
        <fullName evidence="2">Uncharacterized protein</fullName>
    </submittedName>
</protein>
<dbReference type="EMBL" id="JARJCM010000031">
    <property type="protein sequence ID" value="KAJ7038602.1"/>
    <property type="molecule type" value="Genomic_DNA"/>
</dbReference>
<dbReference type="AlphaFoldDB" id="A0AAD6X6N4"/>